<feature type="domain" description="HTH lacI-type" evidence="4">
    <location>
        <begin position="24"/>
        <end position="77"/>
    </location>
</feature>
<organism evidence="5 6">
    <name type="scientific">Dictyobacter formicarum</name>
    <dbReference type="NCBI Taxonomy" id="2778368"/>
    <lineage>
        <taxon>Bacteria</taxon>
        <taxon>Bacillati</taxon>
        <taxon>Chloroflexota</taxon>
        <taxon>Ktedonobacteria</taxon>
        <taxon>Ktedonobacterales</taxon>
        <taxon>Dictyobacteraceae</taxon>
        <taxon>Dictyobacter</taxon>
    </lineage>
</organism>
<keyword evidence="1" id="KW-0805">Transcription regulation</keyword>
<dbReference type="InterPro" id="IPR010982">
    <property type="entry name" value="Lambda_DNA-bd_dom_sf"/>
</dbReference>
<keyword evidence="6" id="KW-1185">Reference proteome</keyword>
<evidence type="ECO:0000259" key="4">
    <source>
        <dbReference type="PROSITE" id="PS50932"/>
    </source>
</evidence>
<proteinExistence type="predicted"/>
<comment type="caution">
    <text evidence="5">The sequence shown here is derived from an EMBL/GenBank/DDBJ whole genome shotgun (WGS) entry which is preliminary data.</text>
</comment>
<dbReference type="PANTHER" id="PTHR30146:SF109">
    <property type="entry name" value="HTH-TYPE TRANSCRIPTIONAL REGULATOR GALS"/>
    <property type="match status" value="1"/>
</dbReference>
<dbReference type="PROSITE" id="PS00356">
    <property type="entry name" value="HTH_LACI_1"/>
    <property type="match status" value="1"/>
</dbReference>
<evidence type="ECO:0000256" key="2">
    <source>
        <dbReference type="ARBA" id="ARBA00023125"/>
    </source>
</evidence>
<dbReference type="InterPro" id="IPR046335">
    <property type="entry name" value="LacI/GalR-like_sensor"/>
</dbReference>
<evidence type="ECO:0000313" key="6">
    <source>
        <dbReference type="Proteomes" id="UP000635565"/>
    </source>
</evidence>
<keyword evidence="2" id="KW-0238">DNA-binding</keyword>
<dbReference type="Proteomes" id="UP000635565">
    <property type="component" value="Unassembled WGS sequence"/>
</dbReference>
<dbReference type="SUPFAM" id="SSF53822">
    <property type="entry name" value="Periplasmic binding protein-like I"/>
    <property type="match status" value="1"/>
</dbReference>
<dbReference type="SMART" id="SM00354">
    <property type="entry name" value="HTH_LACI"/>
    <property type="match status" value="1"/>
</dbReference>
<dbReference type="SUPFAM" id="SSF47413">
    <property type="entry name" value="lambda repressor-like DNA-binding domains"/>
    <property type="match status" value="1"/>
</dbReference>
<keyword evidence="3" id="KW-0804">Transcription</keyword>
<evidence type="ECO:0000256" key="1">
    <source>
        <dbReference type="ARBA" id="ARBA00023015"/>
    </source>
</evidence>
<name>A0ABQ3VD60_9CHLR</name>
<dbReference type="Gene3D" id="3.40.50.2300">
    <property type="match status" value="2"/>
</dbReference>
<dbReference type="Gene3D" id="1.10.260.40">
    <property type="entry name" value="lambda repressor-like DNA-binding domains"/>
    <property type="match status" value="1"/>
</dbReference>
<dbReference type="InterPro" id="IPR028082">
    <property type="entry name" value="Peripla_BP_I"/>
</dbReference>
<sequence>MPWVSYVCRRDVITRMAVRKKKNTIRDVAKLAGVSYQTVSRVMNESESVAEETRKRVLQVMKELDFVPSKVARMLTTHRSHTLELIVVNIRHGGRFAESIQTMAMAARDASYDLLVTMTEIENLGAALENAAARLVDGVIMHAPSLDISDEHLLELCGSMPLVRRDYVPTSKLAWVGFDQVYATRIAVEYLIQLGHRQIAAIPPSLDLINGHLRHTIWHKTLLRHGLQPGPMCASEYTFSSGHAAMQQLLATGQPFTAVMVGSDTMALGAMRALRERGLRIPADVSVISFDNAELAAFTEPPLTTIDFNFGQQDATAVKYLIEILSNPDMKLHQRILLPDLIVRASTCELPAARVAEQSQAPKNSAD</sequence>
<protein>
    <submittedName>
        <fullName evidence="5">Lac repressor</fullName>
    </submittedName>
</protein>
<dbReference type="CDD" id="cd01392">
    <property type="entry name" value="HTH_LacI"/>
    <property type="match status" value="1"/>
</dbReference>
<dbReference type="Pfam" id="PF13377">
    <property type="entry name" value="Peripla_BP_3"/>
    <property type="match status" value="1"/>
</dbReference>
<dbReference type="EMBL" id="BNJJ01000003">
    <property type="protein sequence ID" value="GHO83101.1"/>
    <property type="molecule type" value="Genomic_DNA"/>
</dbReference>
<reference evidence="5 6" key="1">
    <citation type="journal article" date="2021" name="Int. J. Syst. Evol. Microbiol.">
        <title>Reticulibacter mediterranei gen. nov., sp. nov., within the new family Reticulibacteraceae fam. nov., and Ktedonospora formicarum gen. nov., sp. nov., Ktedonobacter robiniae sp. nov., Dictyobacter formicarum sp. nov. and Dictyobacter arantiisoli sp. nov., belonging to the class Ktedonobacteria.</title>
        <authorList>
            <person name="Yabe S."/>
            <person name="Zheng Y."/>
            <person name="Wang C.M."/>
            <person name="Sakai Y."/>
            <person name="Abe K."/>
            <person name="Yokota A."/>
            <person name="Donadio S."/>
            <person name="Cavaletti L."/>
            <person name="Monciardini P."/>
        </authorList>
    </citation>
    <scope>NUCLEOTIDE SEQUENCE [LARGE SCALE GENOMIC DNA]</scope>
    <source>
        <strain evidence="5 6">SOSP1-9</strain>
    </source>
</reference>
<dbReference type="PRINTS" id="PR00036">
    <property type="entry name" value="HTHLACI"/>
</dbReference>
<dbReference type="InterPro" id="IPR000843">
    <property type="entry name" value="HTH_LacI"/>
</dbReference>
<accession>A0ABQ3VD60</accession>
<evidence type="ECO:0000256" key="3">
    <source>
        <dbReference type="ARBA" id="ARBA00023163"/>
    </source>
</evidence>
<dbReference type="PANTHER" id="PTHR30146">
    <property type="entry name" value="LACI-RELATED TRANSCRIPTIONAL REPRESSOR"/>
    <property type="match status" value="1"/>
</dbReference>
<dbReference type="Pfam" id="PF00356">
    <property type="entry name" value="LacI"/>
    <property type="match status" value="1"/>
</dbReference>
<gene>
    <name evidence="5" type="primary">lacI_1</name>
    <name evidence="5" type="ORF">KSZ_11070</name>
</gene>
<evidence type="ECO:0000313" key="5">
    <source>
        <dbReference type="EMBL" id="GHO83101.1"/>
    </source>
</evidence>
<dbReference type="PROSITE" id="PS50932">
    <property type="entry name" value="HTH_LACI_2"/>
    <property type="match status" value="1"/>
</dbReference>